<evidence type="ECO:0000256" key="6">
    <source>
        <dbReference type="SAM" id="Phobius"/>
    </source>
</evidence>
<gene>
    <name evidence="7" type="ORF">SAMN04489764_1866</name>
</gene>
<dbReference type="EMBL" id="FNKK01000002">
    <property type="protein sequence ID" value="SDQ72557.1"/>
    <property type="molecule type" value="Genomic_DNA"/>
</dbReference>
<keyword evidence="4 6" id="KW-1133">Transmembrane helix</keyword>
<feature type="transmembrane region" description="Helical" evidence="6">
    <location>
        <begin position="128"/>
        <end position="150"/>
    </location>
</feature>
<keyword evidence="8" id="KW-1185">Reference proteome</keyword>
<keyword evidence="3 6" id="KW-0812">Transmembrane</keyword>
<dbReference type="InterPro" id="IPR004307">
    <property type="entry name" value="TspO_MBR"/>
</dbReference>
<dbReference type="Pfam" id="PF03073">
    <property type="entry name" value="TspO_MBR"/>
    <property type="match status" value="1"/>
</dbReference>
<evidence type="ECO:0000256" key="3">
    <source>
        <dbReference type="ARBA" id="ARBA00022692"/>
    </source>
</evidence>
<dbReference type="FunFam" id="1.20.1260.100:FF:000001">
    <property type="entry name" value="translocator protein 2"/>
    <property type="match status" value="1"/>
</dbReference>
<dbReference type="PANTHER" id="PTHR10057">
    <property type="entry name" value="PERIPHERAL-TYPE BENZODIAZEPINE RECEPTOR"/>
    <property type="match status" value="1"/>
</dbReference>
<dbReference type="Proteomes" id="UP000217103">
    <property type="component" value="Unassembled WGS sequence"/>
</dbReference>
<name>A0A1H1D7Q1_9ACTN</name>
<comment type="similarity">
    <text evidence="2">Belongs to the TspO/BZRP family.</text>
</comment>
<evidence type="ECO:0000256" key="2">
    <source>
        <dbReference type="ARBA" id="ARBA00007524"/>
    </source>
</evidence>
<evidence type="ECO:0000256" key="5">
    <source>
        <dbReference type="ARBA" id="ARBA00023136"/>
    </source>
</evidence>
<keyword evidence="5 6" id="KW-0472">Membrane</keyword>
<dbReference type="GO" id="GO:0033013">
    <property type="term" value="P:tetrapyrrole metabolic process"/>
    <property type="evidence" value="ECO:0007669"/>
    <property type="project" value="UniProtKB-ARBA"/>
</dbReference>
<dbReference type="Gene3D" id="1.20.1260.100">
    <property type="entry name" value="TspO/MBR protein"/>
    <property type="match status" value="1"/>
</dbReference>
<dbReference type="STRING" id="35622.SAMN04489764_1866"/>
<evidence type="ECO:0000313" key="8">
    <source>
        <dbReference type="Proteomes" id="UP000217103"/>
    </source>
</evidence>
<dbReference type="AlphaFoldDB" id="A0A1H1D7Q1"/>
<dbReference type="GO" id="GO:0016020">
    <property type="term" value="C:membrane"/>
    <property type="evidence" value="ECO:0007669"/>
    <property type="project" value="UniProtKB-SubCell"/>
</dbReference>
<dbReference type="CDD" id="cd15904">
    <property type="entry name" value="TSPO_MBR"/>
    <property type="match status" value="1"/>
</dbReference>
<reference evidence="7 8" key="1">
    <citation type="submission" date="2016-10" db="EMBL/GenBank/DDBJ databases">
        <authorList>
            <person name="de Groot N.N."/>
        </authorList>
    </citation>
    <scope>NUCLEOTIDE SEQUENCE [LARGE SCALE GENOMIC DNA]</scope>
    <source>
        <strain evidence="7 8">DSM 43794</strain>
    </source>
</reference>
<dbReference type="PANTHER" id="PTHR10057:SF0">
    <property type="entry name" value="TRANSLOCATOR PROTEIN"/>
    <property type="match status" value="1"/>
</dbReference>
<organism evidence="7 8">
    <name type="scientific">Thermostaphylospora chromogena</name>
    <dbReference type="NCBI Taxonomy" id="35622"/>
    <lineage>
        <taxon>Bacteria</taxon>
        <taxon>Bacillati</taxon>
        <taxon>Actinomycetota</taxon>
        <taxon>Actinomycetes</taxon>
        <taxon>Streptosporangiales</taxon>
        <taxon>Thermomonosporaceae</taxon>
        <taxon>Thermostaphylospora</taxon>
    </lineage>
</organism>
<protein>
    <submittedName>
        <fullName evidence="7">TspO and MBR related proteins</fullName>
    </submittedName>
</protein>
<dbReference type="PIRSF" id="PIRSF005859">
    <property type="entry name" value="PBR"/>
    <property type="match status" value="1"/>
</dbReference>
<evidence type="ECO:0000313" key="7">
    <source>
        <dbReference type="EMBL" id="SDQ72557.1"/>
    </source>
</evidence>
<sequence length="178" mass="19379">MRPKTLLKTGLAVTATAVTGSVTGRPDPTWYRRLRKPSWNPPPQTFGLVWTPLYGMIAYGSARALEAAPPARRRALARTLGVNLALNAAWPPLFWRLRSPRAALAELVALNLSNAALVRQAWRADRAAGLILAPYAAWTVFATALNGAILRRNPGQTAKRSKLAQLLTAGRLRAGPRR</sequence>
<comment type="subcellular location">
    <subcellularLocation>
        <location evidence="1">Membrane</location>
        <topology evidence="1">Multi-pass membrane protein</topology>
    </subcellularLocation>
</comment>
<accession>A0A1H1D7Q1</accession>
<dbReference type="RefSeq" id="WP_093258667.1">
    <property type="nucleotide sequence ID" value="NZ_FNKK01000002.1"/>
</dbReference>
<proteinExistence type="inferred from homology"/>
<evidence type="ECO:0000256" key="1">
    <source>
        <dbReference type="ARBA" id="ARBA00004141"/>
    </source>
</evidence>
<dbReference type="InterPro" id="IPR038330">
    <property type="entry name" value="TspO/MBR-related_sf"/>
</dbReference>
<evidence type="ECO:0000256" key="4">
    <source>
        <dbReference type="ARBA" id="ARBA00022989"/>
    </source>
</evidence>
<dbReference type="OrthoDB" id="9795496at2"/>